<evidence type="ECO:0000256" key="1">
    <source>
        <dbReference type="ARBA" id="ARBA00005005"/>
    </source>
</evidence>
<keyword evidence="3" id="KW-0276">Fatty acid metabolism</keyword>
<dbReference type="FunFam" id="1.10.12.10:FF:000004">
    <property type="entry name" value="Delta3,5-delta2,4-dienoyl-CoA isomerase"/>
    <property type="match status" value="1"/>
</dbReference>
<dbReference type="PANTHER" id="PTHR43149:SF1">
    <property type="entry name" value="DELTA(3,5)-DELTA(2,4)-DIENOYL-COA ISOMERASE, MITOCHONDRIAL"/>
    <property type="match status" value="1"/>
</dbReference>
<evidence type="ECO:0000313" key="8">
    <source>
        <dbReference type="EMBL" id="CAE0630350.1"/>
    </source>
</evidence>
<evidence type="ECO:0000256" key="5">
    <source>
        <dbReference type="ARBA" id="ARBA00023235"/>
    </source>
</evidence>
<dbReference type="PANTHER" id="PTHR43149">
    <property type="entry name" value="ENOYL-COA HYDRATASE"/>
    <property type="match status" value="1"/>
</dbReference>
<proteinExistence type="inferred from homology"/>
<keyword evidence="5" id="KW-0413">Isomerase</keyword>
<organism evidence="7">
    <name type="scientific">Heterosigma akashiwo</name>
    <name type="common">Chromophytic alga</name>
    <name type="synonym">Heterosigma carterae</name>
    <dbReference type="NCBI Taxonomy" id="2829"/>
    <lineage>
        <taxon>Eukaryota</taxon>
        <taxon>Sar</taxon>
        <taxon>Stramenopiles</taxon>
        <taxon>Ochrophyta</taxon>
        <taxon>Raphidophyceae</taxon>
        <taxon>Chattonellales</taxon>
        <taxon>Chattonellaceae</taxon>
        <taxon>Heterosigma</taxon>
    </lineage>
</organism>
<dbReference type="GO" id="GO:0006635">
    <property type="term" value="P:fatty acid beta-oxidation"/>
    <property type="evidence" value="ECO:0007669"/>
    <property type="project" value="UniProtKB-UniPathway"/>
</dbReference>
<dbReference type="InterPro" id="IPR014748">
    <property type="entry name" value="Enoyl-CoA_hydra_C"/>
</dbReference>
<dbReference type="InterPro" id="IPR029045">
    <property type="entry name" value="ClpP/crotonase-like_dom_sf"/>
</dbReference>
<evidence type="ECO:0000256" key="2">
    <source>
        <dbReference type="ARBA" id="ARBA00005254"/>
    </source>
</evidence>
<evidence type="ECO:0000256" key="4">
    <source>
        <dbReference type="ARBA" id="ARBA00023098"/>
    </source>
</evidence>
<dbReference type="SUPFAM" id="SSF52096">
    <property type="entry name" value="ClpP/crotonase"/>
    <property type="match status" value="1"/>
</dbReference>
<dbReference type="GO" id="GO:0005739">
    <property type="term" value="C:mitochondrion"/>
    <property type="evidence" value="ECO:0007669"/>
    <property type="project" value="TreeGrafter"/>
</dbReference>
<name>A0A6V1PPJ5_HETAK</name>
<keyword evidence="4" id="KW-0443">Lipid metabolism</keyword>
<dbReference type="GO" id="GO:0051750">
    <property type="term" value="F:delta(3,5)-delta(2,4)-dienoyl-CoA isomerase activity"/>
    <property type="evidence" value="ECO:0007669"/>
    <property type="project" value="TreeGrafter"/>
</dbReference>
<protein>
    <submittedName>
        <fullName evidence="7">Uncharacterized protein</fullName>
    </submittedName>
</protein>
<gene>
    <name evidence="7" type="ORF">HAKA00212_LOCUS9045</name>
    <name evidence="8" type="ORF">HAKA00212_LOCUS9046</name>
</gene>
<evidence type="ECO:0000313" key="7">
    <source>
        <dbReference type="EMBL" id="CAE0630349.1"/>
    </source>
</evidence>
<comment type="similarity">
    <text evidence="2">Belongs to the enoyl-CoA hydratase/isomerase family.</text>
</comment>
<dbReference type="UniPathway" id="UPA00659"/>
<sequence length="197" mass="21532">MSINSESFSITPSEEASSRSMSTITHFKHLGNTTSQMNLARFVHNSELVTPTVLISFNSWPKIEMVCFFMVGLKSWPRHCITASRSPSRRGAFVGEPSTCRPRPWVARCSTTLRNDRAAASRATGRWVGTAAAAAAKSPVAVQGTKVNLLYARDRGVAEGLRHNALWNAAAMQTGDISKAVSALLLKQHEDPDFEDI</sequence>
<evidence type="ECO:0000256" key="3">
    <source>
        <dbReference type="ARBA" id="ARBA00022832"/>
    </source>
</evidence>
<dbReference type="AlphaFoldDB" id="A0A6V1PPJ5"/>
<feature type="region of interest" description="Disordered" evidence="6">
    <location>
        <begin position="1"/>
        <end position="22"/>
    </location>
</feature>
<dbReference type="Gene3D" id="1.10.12.10">
    <property type="entry name" value="Lyase 2-enoyl-coa Hydratase, Chain A, domain 2"/>
    <property type="match status" value="1"/>
</dbReference>
<dbReference type="EMBL" id="HBIU01019468">
    <property type="protein sequence ID" value="CAE0630350.1"/>
    <property type="molecule type" value="Transcribed_RNA"/>
</dbReference>
<accession>A0A6V1PPJ5</accession>
<dbReference type="EMBL" id="HBIU01019467">
    <property type="protein sequence ID" value="CAE0630349.1"/>
    <property type="molecule type" value="Transcribed_RNA"/>
</dbReference>
<dbReference type="InterPro" id="IPR045002">
    <property type="entry name" value="Ech1-like"/>
</dbReference>
<comment type="pathway">
    <text evidence="1">Lipid metabolism; fatty acid beta-oxidation.</text>
</comment>
<evidence type="ECO:0000256" key="6">
    <source>
        <dbReference type="SAM" id="MobiDB-lite"/>
    </source>
</evidence>
<reference evidence="7" key="1">
    <citation type="submission" date="2021-01" db="EMBL/GenBank/DDBJ databases">
        <authorList>
            <person name="Corre E."/>
            <person name="Pelletier E."/>
            <person name="Niang G."/>
            <person name="Scheremetjew M."/>
            <person name="Finn R."/>
            <person name="Kale V."/>
            <person name="Holt S."/>
            <person name="Cochrane G."/>
            <person name="Meng A."/>
            <person name="Brown T."/>
            <person name="Cohen L."/>
        </authorList>
    </citation>
    <scope>NUCLEOTIDE SEQUENCE</scope>
    <source>
        <strain evidence="7">CCMP3107</strain>
    </source>
</reference>